<feature type="non-terminal residue" evidence="1">
    <location>
        <position position="1"/>
    </location>
</feature>
<reference evidence="1" key="1">
    <citation type="journal article" date="2015" name="Nature">
        <title>Complex archaea that bridge the gap between prokaryotes and eukaryotes.</title>
        <authorList>
            <person name="Spang A."/>
            <person name="Saw J.H."/>
            <person name="Jorgensen S.L."/>
            <person name="Zaremba-Niedzwiedzka K."/>
            <person name="Martijn J."/>
            <person name="Lind A.E."/>
            <person name="van Eijk R."/>
            <person name="Schleper C."/>
            <person name="Guy L."/>
            <person name="Ettema T.J."/>
        </authorList>
    </citation>
    <scope>NUCLEOTIDE SEQUENCE</scope>
</reference>
<protein>
    <submittedName>
        <fullName evidence="1">Uncharacterized protein</fullName>
    </submittedName>
</protein>
<accession>A0A0F8ZA51</accession>
<evidence type="ECO:0000313" key="1">
    <source>
        <dbReference type="EMBL" id="KKK82820.1"/>
    </source>
</evidence>
<proteinExistence type="predicted"/>
<dbReference type="AlphaFoldDB" id="A0A0F8ZA51"/>
<organism evidence="1">
    <name type="scientific">marine sediment metagenome</name>
    <dbReference type="NCBI Taxonomy" id="412755"/>
    <lineage>
        <taxon>unclassified sequences</taxon>
        <taxon>metagenomes</taxon>
        <taxon>ecological metagenomes</taxon>
    </lineage>
</organism>
<sequence>IISSNFNIFVNKTRFHDLELNNINSNHAFKCFVGVKELHFNFEISLIL</sequence>
<gene>
    <name evidence="1" type="ORF">LCGC14_2799580</name>
</gene>
<comment type="caution">
    <text evidence="1">The sequence shown here is derived from an EMBL/GenBank/DDBJ whole genome shotgun (WGS) entry which is preliminary data.</text>
</comment>
<name>A0A0F8ZA51_9ZZZZ</name>
<dbReference type="EMBL" id="LAZR01052496">
    <property type="protein sequence ID" value="KKK82820.1"/>
    <property type="molecule type" value="Genomic_DNA"/>
</dbReference>